<dbReference type="RefSeq" id="XP_009041215.1">
    <property type="nucleotide sequence ID" value="XM_009042967.1"/>
</dbReference>
<proteinExistence type="inferred from homology"/>
<feature type="domain" description="MYND-type" evidence="6">
    <location>
        <begin position="23"/>
        <end position="60"/>
    </location>
</feature>
<protein>
    <recommendedName>
        <fullName evidence="6">MYND-type domain-containing protein</fullName>
    </recommendedName>
</protein>
<comment type="similarity">
    <text evidence="4">Belongs to the sel-1 family.</text>
</comment>
<name>F0YLF8_AURAN</name>
<dbReference type="InterPro" id="IPR011990">
    <property type="entry name" value="TPR-like_helical_dom_sf"/>
</dbReference>
<dbReference type="Gene3D" id="1.25.40.10">
    <property type="entry name" value="Tetratricopeptide repeat domain"/>
    <property type="match status" value="1"/>
</dbReference>
<dbReference type="Proteomes" id="UP000002729">
    <property type="component" value="Unassembled WGS sequence"/>
</dbReference>
<evidence type="ECO:0000256" key="2">
    <source>
        <dbReference type="ARBA" id="ARBA00022771"/>
    </source>
</evidence>
<evidence type="ECO:0000313" key="8">
    <source>
        <dbReference type="Proteomes" id="UP000002729"/>
    </source>
</evidence>
<keyword evidence="8" id="KW-1185">Reference proteome</keyword>
<dbReference type="SMART" id="SM00671">
    <property type="entry name" value="SEL1"/>
    <property type="match status" value="2"/>
</dbReference>
<dbReference type="Gene3D" id="6.10.140.2220">
    <property type="match status" value="1"/>
</dbReference>
<dbReference type="KEGG" id="aaf:AURANDRAFT_67524"/>
<keyword evidence="1" id="KW-0479">Metal-binding</keyword>
<evidence type="ECO:0000259" key="6">
    <source>
        <dbReference type="PROSITE" id="PS50865"/>
    </source>
</evidence>
<dbReference type="InterPro" id="IPR002893">
    <property type="entry name" value="Znf_MYND"/>
</dbReference>
<evidence type="ECO:0000256" key="5">
    <source>
        <dbReference type="PROSITE-ProRule" id="PRU00134"/>
    </source>
</evidence>
<dbReference type="InterPro" id="IPR050767">
    <property type="entry name" value="Sel1_AlgK"/>
</dbReference>
<organism evidence="8">
    <name type="scientific">Aureococcus anophagefferens</name>
    <name type="common">Harmful bloom alga</name>
    <dbReference type="NCBI Taxonomy" id="44056"/>
    <lineage>
        <taxon>Eukaryota</taxon>
        <taxon>Sar</taxon>
        <taxon>Stramenopiles</taxon>
        <taxon>Ochrophyta</taxon>
        <taxon>Pelagophyceae</taxon>
        <taxon>Pelagomonadales</taxon>
        <taxon>Pelagomonadaceae</taxon>
        <taxon>Aureococcus</taxon>
    </lineage>
</organism>
<evidence type="ECO:0000256" key="3">
    <source>
        <dbReference type="ARBA" id="ARBA00022833"/>
    </source>
</evidence>
<evidence type="ECO:0000313" key="7">
    <source>
        <dbReference type="EMBL" id="EGB04090.1"/>
    </source>
</evidence>
<dbReference type="SUPFAM" id="SSF144232">
    <property type="entry name" value="HIT/MYND zinc finger-like"/>
    <property type="match status" value="1"/>
</dbReference>
<dbReference type="Pfam" id="PF01753">
    <property type="entry name" value="zf-MYND"/>
    <property type="match status" value="1"/>
</dbReference>
<dbReference type="OrthoDB" id="265717at2759"/>
<dbReference type="EMBL" id="GL833156">
    <property type="protein sequence ID" value="EGB04090.1"/>
    <property type="molecule type" value="Genomic_DNA"/>
</dbReference>
<accession>F0YLF8</accession>
<keyword evidence="3" id="KW-0862">Zinc</keyword>
<dbReference type="GO" id="GO:0008270">
    <property type="term" value="F:zinc ion binding"/>
    <property type="evidence" value="ECO:0007669"/>
    <property type="project" value="UniProtKB-KW"/>
</dbReference>
<sequence length="366" mass="40558">MVKKREYEQRMARVKNAKLRLTCTICGEKAKLPCPCGTAQYCTVACQKVDWRERGHKKACPLCRTPCARTEAEQLARLRRHAENDVPEAIGALGSAYENATMGLKKSTKKAAKLYRRAVELGNVQSMTNLGALYAQGEGVKLDRRKATQLYRMASDGGSAMAAQNLGALIADGPRDARDHANCTLQNELGPAGRSVRLSFRRFQARALRSSQTGSAQSHSISSQFMEWKSHKGIFPFVGARNQRIGANHRLFYLEGLSPTICISRLIKASRLFQEAPGTQTLKLRWKKWLQVRIPAFKVCCFLHPTCAACPLALFSLVLVAKSKLHSFTSPASGLSSARTKIIFTNQFSIDSTGKIIFVRLYSLSE</sequence>
<dbReference type="PANTHER" id="PTHR11102:SF147">
    <property type="entry name" value="SEL1L ADAPTOR SUBUNIT OF ERAD E3 UBIQUITIN LIGASE"/>
    <property type="match status" value="1"/>
</dbReference>
<dbReference type="GO" id="GO:0005789">
    <property type="term" value="C:endoplasmic reticulum membrane"/>
    <property type="evidence" value="ECO:0007669"/>
    <property type="project" value="TreeGrafter"/>
</dbReference>
<keyword evidence="2 5" id="KW-0863">Zinc-finger</keyword>
<dbReference type="SUPFAM" id="SSF81901">
    <property type="entry name" value="HCP-like"/>
    <property type="match status" value="1"/>
</dbReference>
<dbReference type="PANTHER" id="PTHR11102">
    <property type="entry name" value="SEL-1-LIKE PROTEIN"/>
    <property type="match status" value="1"/>
</dbReference>
<dbReference type="InterPro" id="IPR006597">
    <property type="entry name" value="Sel1-like"/>
</dbReference>
<dbReference type="AlphaFoldDB" id="F0YLF8"/>
<dbReference type="InParanoid" id="F0YLF8"/>
<dbReference type="Pfam" id="PF08238">
    <property type="entry name" value="Sel1"/>
    <property type="match status" value="2"/>
</dbReference>
<reference evidence="7 8" key="1">
    <citation type="journal article" date="2011" name="Proc. Natl. Acad. Sci. U.S.A.">
        <title>Niche of harmful alga Aureococcus anophagefferens revealed through ecogenomics.</title>
        <authorList>
            <person name="Gobler C.J."/>
            <person name="Berry D.L."/>
            <person name="Dyhrman S.T."/>
            <person name="Wilhelm S.W."/>
            <person name="Salamov A."/>
            <person name="Lobanov A.V."/>
            <person name="Zhang Y."/>
            <person name="Collier J.L."/>
            <person name="Wurch L.L."/>
            <person name="Kustka A.B."/>
            <person name="Dill B.D."/>
            <person name="Shah M."/>
            <person name="VerBerkmoes N.C."/>
            <person name="Kuo A."/>
            <person name="Terry A."/>
            <person name="Pangilinan J."/>
            <person name="Lindquist E.A."/>
            <person name="Lucas S."/>
            <person name="Paulsen I.T."/>
            <person name="Hattenrath-Lehmann T.K."/>
            <person name="Talmage S.C."/>
            <person name="Walker E.A."/>
            <person name="Koch F."/>
            <person name="Burson A.M."/>
            <person name="Marcoval M.A."/>
            <person name="Tang Y.Z."/>
            <person name="Lecleir G.R."/>
            <person name="Coyne K.J."/>
            <person name="Berg G.M."/>
            <person name="Bertrand E.M."/>
            <person name="Saito M.A."/>
            <person name="Gladyshev V.N."/>
            <person name="Grigoriev I.V."/>
        </authorList>
    </citation>
    <scope>NUCLEOTIDE SEQUENCE [LARGE SCALE GENOMIC DNA]</scope>
    <source>
        <strain evidence="8">CCMP 1984</strain>
    </source>
</reference>
<dbReference type="GO" id="GO:0036503">
    <property type="term" value="P:ERAD pathway"/>
    <property type="evidence" value="ECO:0007669"/>
    <property type="project" value="TreeGrafter"/>
</dbReference>
<dbReference type="PROSITE" id="PS01360">
    <property type="entry name" value="ZF_MYND_1"/>
    <property type="match status" value="1"/>
</dbReference>
<dbReference type="GeneID" id="20226288"/>
<gene>
    <name evidence="7" type="ORF">AURANDRAFT_67524</name>
</gene>
<evidence type="ECO:0000256" key="1">
    <source>
        <dbReference type="ARBA" id="ARBA00022723"/>
    </source>
</evidence>
<dbReference type="PROSITE" id="PS50865">
    <property type="entry name" value="ZF_MYND_2"/>
    <property type="match status" value="1"/>
</dbReference>
<evidence type="ECO:0000256" key="4">
    <source>
        <dbReference type="ARBA" id="ARBA00038101"/>
    </source>
</evidence>